<proteinExistence type="predicted"/>
<evidence type="ECO:0000313" key="3">
    <source>
        <dbReference type="Proteomes" id="UP001396898"/>
    </source>
</evidence>
<sequence length="167" mass="16461">MALSARRSAIAASPESRGTQAGSDRVGADTQPSRLVIQAAVLFCYGFPPEARVVVAVDVVFGVGGTVAPAAAAVAVGVVCVGDVVGAAALSGRGVGVGRVDVEVDGDGLAQLPAAALAAAAAAASRDAADAAAFVEPVAGADDFGEQLGEVHFDVQFEEVDEGGNWR</sequence>
<evidence type="ECO:0000313" key="2">
    <source>
        <dbReference type="EMBL" id="KAK8001096.1"/>
    </source>
</evidence>
<protein>
    <submittedName>
        <fullName evidence="2">Uncharacterized protein</fullName>
    </submittedName>
</protein>
<gene>
    <name evidence="2" type="ORF">PG991_013318</name>
</gene>
<comment type="caution">
    <text evidence="2">The sequence shown here is derived from an EMBL/GenBank/DDBJ whole genome shotgun (WGS) entry which is preliminary data.</text>
</comment>
<feature type="region of interest" description="Disordered" evidence="1">
    <location>
        <begin position="1"/>
        <end position="27"/>
    </location>
</feature>
<dbReference type="Proteomes" id="UP001396898">
    <property type="component" value="Unassembled WGS sequence"/>
</dbReference>
<evidence type="ECO:0000256" key="1">
    <source>
        <dbReference type="SAM" id="MobiDB-lite"/>
    </source>
</evidence>
<organism evidence="2 3">
    <name type="scientific">Apiospora marii</name>
    <dbReference type="NCBI Taxonomy" id="335849"/>
    <lineage>
        <taxon>Eukaryota</taxon>
        <taxon>Fungi</taxon>
        <taxon>Dikarya</taxon>
        <taxon>Ascomycota</taxon>
        <taxon>Pezizomycotina</taxon>
        <taxon>Sordariomycetes</taxon>
        <taxon>Xylariomycetidae</taxon>
        <taxon>Amphisphaeriales</taxon>
        <taxon>Apiosporaceae</taxon>
        <taxon>Apiospora</taxon>
    </lineage>
</organism>
<dbReference type="EMBL" id="JAQQWI010000018">
    <property type="protein sequence ID" value="KAK8001096.1"/>
    <property type="molecule type" value="Genomic_DNA"/>
</dbReference>
<name>A0ABR1R6D8_9PEZI</name>
<keyword evidence="3" id="KW-1185">Reference proteome</keyword>
<feature type="compositionally biased region" description="Low complexity" evidence="1">
    <location>
        <begin position="1"/>
        <end position="17"/>
    </location>
</feature>
<accession>A0ABR1R6D8</accession>
<reference evidence="2 3" key="1">
    <citation type="submission" date="2023-01" db="EMBL/GenBank/DDBJ databases">
        <title>Analysis of 21 Apiospora genomes using comparative genomics revels a genus with tremendous synthesis potential of carbohydrate active enzymes and secondary metabolites.</title>
        <authorList>
            <person name="Sorensen T."/>
        </authorList>
    </citation>
    <scope>NUCLEOTIDE SEQUENCE [LARGE SCALE GENOMIC DNA]</scope>
    <source>
        <strain evidence="2 3">CBS 20057</strain>
    </source>
</reference>